<comment type="caution">
    <text evidence="2">The sequence shown here is derived from an EMBL/GenBank/DDBJ whole genome shotgun (WGS) entry which is preliminary data.</text>
</comment>
<keyword evidence="1" id="KW-1133">Transmembrane helix</keyword>
<keyword evidence="1" id="KW-0812">Transmembrane</keyword>
<sequence>MAFSNPFARDVEGTRRNINAYRALTLLSFLLQFITSIYYTSNAPHDGAFPHYTIFGMSNHHVTPFTPSHVFVAIYWIALWFLQVGYIWHLFRSDETAVSSAASVGSHFILFNLLHFAWIMLWVRSHTVWSEVILVINFFQLTAVYFRNPTAPRLIHLPVAAMPLTFTFFAIFWNGAVMVDCHSLPCRVLANVAIWGIAAFAGFFLLAFKDYYVGFATSFLAAGLGVGQFFTKAIALQWPFAFAVMAITFIASLAVAIPGIFGTNASNAAHGRSGERAPLLQEDA</sequence>
<accession>A0A5J5F4Y0</accession>
<feature type="transmembrane region" description="Helical" evidence="1">
    <location>
        <begin position="240"/>
        <end position="262"/>
    </location>
</feature>
<evidence type="ECO:0000256" key="1">
    <source>
        <dbReference type="SAM" id="Phobius"/>
    </source>
</evidence>
<dbReference type="Pfam" id="PF08611">
    <property type="entry name" value="DUF1774"/>
    <property type="match status" value="1"/>
</dbReference>
<name>A0A5J5F4Y0_9PEZI</name>
<feature type="transmembrane region" description="Helical" evidence="1">
    <location>
        <begin position="188"/>
        <end position="208"/>
    </location>
</feature>
<keyword evidence="1" id="KW-0472">Membrane</keyword>
<proteinExistence type="predicted"/>
<evidence type="ECO:0000313" key="2">
    <source>
        <dbReference type="EMBL" id="KAA8911421.1"/>
    </source>
</evidence>
<dbReference type="AlphaFoldDB" id="A0A5J5F4Y0"/>
<reference evidence="2 3" key="1">
    <citation type="submission" date="2019-09" db="EMBL/GenBank/DDBJ databases">
        <title>Draft genome of the ectomycorrhizal ascomycete Sphaerosporella brunnea.</title>
        <authorList>
            <consortium name="DOE Joint Genome Institute"/>
            <person name="Benucci G.M."/>
            <person name="Marozzi G."/>
            <person name="Antonielli L."/>
            <person name="Sanchez S."/>
            <person name="Marco P."/>
            <person name="Wang X."/>
            <person name="Falini L.B."/>
            <person name="Barry K."/>
            <person name="Haridas S."/>
            <person name="Lipzen A."/>
            <person name="Labutti K."/>
            <person name="Grigoriev I.V."/>
            <person name="Murat C."/>
            <person name="Martin F."/>
            <person name="Albertini E."/>
            <person name="Donnini D."/>
            <person name="Bonito G."/>
        </authorList>
    </citation>
    <scope>NUCLEOTIDE SEQUENCE [LARGE SCALE GENOMIC DNA]</scope>
    <source>
        <strain evidence="2 3">Sb_GMNB300</strain>
    </source>
</reference>
<feature type="transmembrane region" description="Helical" evidence="1">
    <location>
        <begin position="103"/>
        <end position="122"/>
    </location>
</feature>
<feature type="transmembrane region" description="Helical" evidence="1">
    <location>
        <begin position="215"/>
        <end position="234"/>
    </location>
</feature>
<dbReference type="EMBL" id="VXIS01000036">
    <property type="protein sequence ID" value="KAA8911421.1"/>
    <property type="molecule type" value="Genomic_DNA"/>
</dbReference>
<dbReference type="OrthoDB" id="3342455at2759"/>
<feature type="transmembrane region" description="Helical" evidence="1">
    <location>
        <begin position="128"/>
        <end position="147"/>
    </location>
</feature>
<dbReference type="PANTHER" id="PTHR37992:SF1">
    <property type="entry name" value="DUF1774-DOMAIN-CONTAINING PROTEIN"/>
    <property type="match status" value="1"/>
</dbReference>
<dbReference type="PANTHER" id="PTHR37992">
    <property type="entry name" value="EXPRESSED PROTEIN"/>
    <property type="match status" value="1"/>
</dbReference>
<dbReference type="InParanoid" id="A0A5J5F4Y0"/>
<keyword evidence="3" id="KW-1185">Reference proteome</keyword>
<protein>
    <recommendedName>
        <fullName evidence="4">DUF1774-domain-containing protein</fullName>
    </recommendedName>
</protein>
<dbReference type="InterPro" id="IPR013920">
    <property type="entry name" value="DUF1774_fun"/>
</dbReference>
<feature type="transmembrane region" description="Helical" evidence="1">
    <location>
        <begin position="20"/>
        <end position="39"/>
    </location>
</feature>
<feature type="transmembrane region" description="Helical" evidence="1">
    <location>
        <begin position="154"/>
        <end position="176"/>
    </location>
</feature>
<gene>
    <name evidence="2" type="ORF">FN846DRAFT_441077</name>
</gene>
<organism evidence="2 3">
    <name type="scientific">Sphaerosporella brunnea</name>
    <dbReference type="NCBI Taxonomy" id="1250544"/>
    <lineage>
        <taxon>Eukaryota</taxon>
        <taxon>Fungi</taxon>
        <taxon>Dikarya</taxon>
        <taxon>Ascomycota</taxon>
        <taxon>Pezizomycotina</taxon>
        <taxon>Pezizomycetes</taxon>
        <taxon>Pezizales</taxon>
        <taxon>Pyronemataceae</taxon>
        <taxon>Sphaerosporella</taxon>
    </lineage>
</organism>
<dbReference type="Proteomes" id="UP000326924">
    <property type="component" value="Unassembled WGS sequence"/>
</dbReference>
<feature type="transmembrane region" description="Helical" evidence="1">
    <location>
        <begin position="70"/>
        <end position="91"/>
    </location>
</feature>
<evidence type="ECO:0000313" key="3">
    <source>
        <dbReference type="Proteomes" id="UP000326924"/>
    </source>
</evidence>
<evidence type="ECO:0008006" key="4">
    <source>
        <dbReference type="Google" id="ProtNLM"/>
    </source>
</evidence>